<keyword evidence="10" id="KW-0469">Meiosis</keyword>
<evidence type="ECO:0000256" key="4">
    <source>
        <dbReference type="ARBA" id="ARBA00022473"/>
    </source>
</evidence>
<evidence type="ECO:0000256" key="1">
    <source>
        <dbReference type="ARBA" id="ARBA00004123"/>
    </source>
</evidence>
<evidence type="ECO:0000256" key="2">
    <source>
        <dbReference type="ARBA" id="ARBA00004496"/>
    </source>
</evidence>
<reference evidence="14 15" key="1">
    <citation type="submission" date="2020-08" db="EMBL/GenBank/DDBJ databases">
        <authorList>
            <person name="Hejnol A."/>
        </authorList>
    </citation>
    <scope>NUCLEOTIDE SEQUENCE [LARGE SCALE GENOMIC DNA]</scope>
</reference>
<feature type="compositionally biased region" description="Basic and acidic residues" evidence="12">
    <location>
        <begin position="466"/>
        <end position="481"/>
    </location>
</feature>
<name>A0A7I8VBI3_9ANNE</name>
<evidence type="ECO:0000313" key="15">
    <source>
        <dbReference type="Proteomes" id="UP000549394"/>
    </source>
</evidence>
<feature type="region of interest" description="Disordered" evidence="12">
    <location>
        <begin position="466"/>
        <end position="532"/>
    </location>
</feature>
<evidence type="ECO:0000256" key="9">
    <source>
        <dbReference type="ARBA" id="ARBA00023242"/>
    </source>
</evidence>
<dbReference type="Pfam" id="PF13017">
    <property type="entry name" value="Maelstrom"/>
    <property type="match status" value="1"/>
</dbReference>
<keyword evidence="4" id="KW-0217">Developmental protein</keyword>
<dbReference type="OrthoDB" id="24555at2759"/>
<feature type="compositionally biased region" description="Polar residues" evidence="12">
    <location>
        <begin position="426"/>
        <end position="443"/>
    </location>
</feature>
<dbReference type="PANTHER" id="PTHR21358:SF4">
    <property type="entry name" value="PROTEIN MAELSTROM HOMOLOG"/>
    <property type="match status" value="1"/>
</dbReference>
<comment type="subcellular location">
    <subcellularLocation>
        <location evidence="2">Cytoplasm</location>
    </subcellularLocation>
    <subcellularLocation>
        <location evidence="1">Nucleus</location>
    </subcellularLocation>
</comment>
<evidence type="ECO:0000256" key="8">
    <source>
        <dbReference type="ARBA" id="ARBA00023158"/>
    </source>
</evidence>
<evidence type="ECO:0000256" key="12">
    <source>
        <dbReference type="SAM" id="MobiDB-lite"/>
    </source>
</evidence>
<organism evidence="14 15">
    <name type="scientific">Dimorphilus gyrociliatus</name>
    <dbReference type="NCBI Taxonomy" id="2664684"/>
    <lineage>
        <taxon>Eukaryota</taxon>
        <taxon>Metazoa</taxon>
        <taxon>Spiralia</taxon>
        <taxon>Lophotrochozoa</taxon>
        <taxon>Annelida</taxon>
        <taxon>Polychaeta</taxon>
        <taxon>Polychaeta incertae sedis</taxon>
        <taxon>Dinophilidae</taxon>
        <taxon>Dimorphilus</taxon>
    </lineage>
</organism>
<feature type="region of interest" description="Disordered" evidence="12">
    <location>
        <begin position="65"/>
        <end position="91"/>
    </location>
</feature>
<dbReference type="SUPFAM" id="SSF47095">
    <property type="entry name" value="HMG-box"/>
    <property type="match status" value="1"/>
</dbReference>
<evidence type="ECO:0000256" key="11">
    <source>
        <dbReference type="PROSITE-ProRule" id="PRU00267"/>
    </source>
</evidence>
<feature type="region of interest" description="Disordered" evidence="12">
    <location>
        <begin position="372"/>
        <end position="393"/>
    </location>
</feature>
<dbReference type="PROSITE" id="PS50118">
    <property type="entry name" value="HMG_BOX_2"/>
    <property type="match status" value="1"/>
</dbReference>
<dbReference type="Gene3D" id="1.10.30.10">
    <property type="entry name" value="High mobility group box domain"/>
    <property type="match status" value="1"/>
</dbReference>
<dbReference type="GO" id="GO:0045892">
    <property type="term" value="P:negative regulation of DNA-templated transcription"/>
    <property type="evidence" value="ECO:0007669"/>
    <property type="project" value="TreeGrafter"/>
</dbReference>
<feature type="compositionally biased region" description="Basic and acidic residues" evidence="12">
    <location>
        <begin position="71"/>
        <end position="82"/>
    </location>
</feature>
<evidence type="ECO:0000256" key="5">
    <source>
        <dbReference type="ARBA" id="ARBA00022490"/>
    </source>
</evidence>
<comment type="similarity">
    <text evidence="3">Belongs to the maelstrom family.</text>
</comment>
<dbReference type="GO" id="GO:0043565">
    <property type="term" value="F:sequence-specific DNA binding"/>
    <property type="evidence" value="ECO:0007669"/>
    <property type="project" value="TreeGrafter"/>
</dbReference>
<dbReference type="InterPro" id="IPR009071">
    <property type="entry name" value="HMG_box_dom"/>
</dbReference>
<feature type="domain" description="HMG box" evidence="13">
    <location>
        <begin position="14"/>
        <end position="80"/>
    </location>
</feature>
<proteinExistence type="inferred from homology"/>
<keyword evidence="6" id="KW-0221">Differentiation</keyword>
<dbReference type="GO" id="GO:0005634">
    <property type="term" value="C:nucleus"/>
    <property type="evidence" value="ECO:0007669"/>
    <property type="project" value="UniProtKB-SubCell"/>
</dbReference>
<dbReference type="AlphaFoldDB" id="A0A7I8VBI3"/>
<feature type="compositionally biased region" description="Basic and acidic residues" evidence="12">
    <location>
        <begin position="498"/>
        <end position="515"/>
    </location>
</feature>
<protein>
    <submittedName>
        <fullName evidence="14">DgyrCDS2799</fullName>
    </submittedName>
</protein>
<dbReference type="EMBL" id="CAJFCJ010000004">
    <property type="protein sequence ID" value="CAD5113637.1"/>
    <property type="molecule type" value="Genomic_DNA"/>
</dbReference>
<keyword evidence="7 11" id="KW-0238">DNA-binding</keyword>
<dbReference type="PANTHER" id="PTHR21358">
    <property type="entry name" value="PROTEIN MAELSTROM HOMOLOG"/>
    <property type="match status" value="1"/>
</dbReference>
<evidence type="ECO:0000256" key="6">
    <source>
        <dbReference type="ARBA" id="ARBA00022782"/>
    </source>
</evidence>
<dbReference type="Proteomes" id="UP000549394">
    <property type="component" value="Unassembled WGS sequence"/>
</dbReference>
<accession>A0A7I8VBI3</accession>
<dbReference type="GO" id="GO:0030154">
    <property type="term" value="P:cell differentiation"/>
    <property type="evidence" value="ECO:0007669"/>
    <property type="project" value="UniProtKB-KW"/>
</dbReference>
<sequence length="532" mass="61505">MATQPTVHNGNKKNKKQFTAFGEYLREHRADFKGQGRTDQEMVKALKPRFDSLPETEKKLLEAKAKRHKEKYQEENRQDNQRQHYTSAANPYEKKQQKFDYEIGKFVSRRFLTKSVIADIKFYLIDFQILCHMDEFPYFDQKGHVPVEVGLIEMSLRDGITKQYHRLLKPFDRLADIPSGVKAFEHSASTHKIPVPNEHGTNNFFGVWNELVNFINPNGLLDEYPPLFTIATNEFVDHQSVEDCIDFLSNKAKLYLKCSKVNHLRKVYELGRIFRELMAFEDFENSVPLQSCIKRLLSCKYIHKGQTSCEFHSENDQQVLHCALGSVRRWAYAMFDTLCAKYGCPMSANHRPSAASIAGSAKVLRNGFEDEPFSNYRERNRPNSTLSEPDFPGREGFTCDRAFRKRREEELKFRASRGVSLPEAVQTGQSNNRSSTKPQSDGEWQTVGRMGSLSIREDHRYIKAESKSPWKTEDALTERPRASRGRNILDLPEAQAVRVEDDHKVERGLSDDHSLRTQSSFNIAEEDFPSLR</sequence>
<dbReference type="GO" id="GO:0007140">
    <property type="term" value="P:male meiotic nuclear division"/>
    <property type="evidence" value="ECO:0007669"/>
    <property type="project" value="TreeGrafter"/>
</dbReference>
<dbReference type="InterPro" id="IPR036910">
    <property type="entry name" value="HMG_box_dom_sf"/>
</dbReference>
<dbReference type="GO" id="GO:0060964">
    <property type="term" value="P:regulation of miRNA-mediated gene silencing"/>
    <property type="evidence" value="ECO:0007669"/>
    <property type="project" value="InterPro"/>
</dbReference>
<comment type="caution">
    <text evidence="14">The sequence shown here is derived from an EMBL/GenBank/DDBJ whole genome shotgun (WGS) entry which is preliminary data.</text>
</comment>
<evidence type="ECO:0000256" key="10">
    <source>
        <dbReference type="ARBA" id="ARBA00023254"/>
    </source>
</evidence>
<keyword evidence="8" id="KW-0943">RNA-mediated gene silencing</keyword>
<evidence type="ECO:0000259" key="13">
    <source>
        <dbReference type="PROSITE" id="PS50118"/>
    </source>
</evidence>
<feature type="DNA-binding region" description="HMG box" evidence="11">
    <location>
        <begin position="14"/>
        <end position="80"/>
    </location>
</feature>
<dbReference type="GO" id="GO:0007283">
    <property type="term" value="P:spermatogenesis"/>
    <property type="evidence" value="ECO:0007669"/>
    <property type="project" value="TreeGrafter"/>
</dbReference>
<evidence type="ECO:0000256" key="3">
    <source>
        <dbReference type="ARBA" id="ARBA00007057"/>
    </source>
</evidence>
<dbReference type="GO" id="GO:0034587">
    <property type="term" value="P:piRNA processing"/>
    <property type="evidence" value="ECO:0007669"/>
    <property type="project" value="TreeGrafter"/>
</dbReference>
<gene>
    <name evidence="14" type="ORF">DGYR_LOCUS2594</name>
</gene>
<keyword evidence="5" id="KW-0963">Cytoplasm</keyword>
<dbReference type="InterPro" id="IPR039259">
    <property type="entry name" value="Protein_maelstrom"/>
</dbReference>
<dbReference type="InterPro" id="IPR024970">
    <property type="entry name" value="Maelstrom"/>
</dbReference>
<evidence type="ECO:0000256" key="7">
    <source>
        <dbReference type="ARBA" id="ARBA00023125"/>
    </source>
</evidence>
<feature type="region of interest" description="Disordered" evidence="12">
    <location>
        <begin position="414"/>
        <end position="447"/>
    </location>
</feature>
<keyword evidence="15" id="KW-1185">Reference proteome</keyword>
<dbReference type="GO" id="GO:0043186">
    <property type="term" value="C:P granule"/>
    <property type="evidence" value="ECO:0007669"/>
    <property type="project" value="TreeGrafter"/>
</dbReference>
<keyword evidence="9 11" id="KW-0539">Nucleus</keyword>
<evidence type="ECO:0000313" key="14">
    <source>
        <dbReference type="EMBL" id="CAD5113637.1"/>
    </source>
</evidence>